<comment type="caution">
    <text evidence="2">The sequence shown here is derived from an EMBL/GenBank/DDBJ whole genome shotgun (WGS) entry which is preliminary data.</text>
</comment>
<dbReference type="RefSeq" id="WP_213146142.1">
    <property type="nucleotide sequence ID" value="NZ_JAGYPE020000081.1"/>
</dbReference>
<protein>
    <submittedName>
        <fullName evidence="2">DUF4253 domain-containing protein</fullName>
    </submittedName>
</protein>
<organism evidence="2">
    <name type="scientific">Neobacillus citreus</name>
    <dbReference type="NCBI Taxonomy" id="2833578"/>
    <lineage>
        <taxon>Bacteria</taxon>
        <taxon>Bacillati</taxon>
        <taxon>Bacillota</taxon>
        <taxon>Bacilli</taxon>
        <taxon>Bacillales</taxon>
        <taxon>Bacillaceae</taxon>
        <taxon>Neobacillus</taxon>
    </lineage>
</organism>
<proteinExistence type="predicted"/>
<gene>
    <name evidence="3" type="ORF">KHB02_026770</name>
    <name evidence="2" type="ORF">KHB02_33645</name>
</gene>
<evidence type="ECO:0000259" key="1">
    <source>
        <dbReference type="Pfam" id="PF14062"/>
    </source>
</evidence>
<accession>A0A942T6V7</accession>
<evidence type="ECO:0000313" key="4">
    <source>
        <dbReference type="Proteomes" id="UP000677265"/>
    </source>
</evidence>
<sequence>MGIFDKFKKKEKKDYIKEIIAILDCDCLIIEEKNVKGVMTRYHQALMEGKKEGYTPLIIIPSEMMLEVIEAESDNEYLNDNRESILAKAKDIDVKELLKNLLDEVMPMEEDEDYDITGEFAIEKRTNHFLSIDEAVNEKIILAKIPTDKPWEVAAWVPMGGFNECAMPEEQVAVFKYWYEKYGATPALVTPDVWELYIVKPPKTQEESKLLAWEQFGFCGDIVWQGVGTVNSLAGTLINSSYWYFWWD</sequence>
<feature type="domain" description="DUF4253" evidence="1">
    <location>
        <begin position="142"/>
        <end position="248"/>
    </location>
</feature>
<keyword evidence="4" id="KW-1185">Reference proteome</keyword>
<dbReference type="Pfam" id="PF14062">
    <property type="entry name" value="DUF4253"/>
    <property type="match status" value="1"/>
</dbReference>
<dbReference type="InterPro" id="IPR025349">
    <property type="entry name" value="DUF4253"/>
</dbReference>
<dbReference type="EMBL" id="JAGYPE020000081">
    <property type="protein sequence ID" value="MCH6269137.1"/>
    <property type="molecule type" value="Genomic_DNA"/>
</dbReference>
<reference evidence="2" key="1">
    <citation type="submission" date="2021-05" db="EMBL/GenBank/DDBJ databases">
        <title>Novel Bacillus species.</title>
        <authorList>
            <person name="Liu G."/>
        </authorList>
    </citation>
    <scope>NUCLEOTIDE SEQUENCE</scope>
    <source>
        <strain evidence="2 4">FJAT-50051</strain>
    </source>
</reference>
<evidence type="ECO:0000313" key="3">
    <source>
        <dbReference type="EMBL" id="MCH6269137.1"/>
    </source>
</evidence>
<dbReference type="EMBL" id="JAGYPE010000007">
    <property type="protein sequence ID" value="MBS4186317.1"/>
    <property type="molecule type" value="Genomic_DNA"/>
</dbReference>
<dbReference type="AlphaFoldDB" id="A0A942T6V7"/>
<evidence type="ECO:0000313" key="2">
    <source>
        <dbReference type="EMBL" id="MBS4186317.1"/>
    </source>
</evidence>
<dbReference type="Proteomes" id="UP000677265">
    <property type="component" value="Unassembled WGS sequence"/>
</dbReference>
<name>A0A942T6V7_9BACI</name>